<organism evidence="1">
    <name type="scientific">Escherichia coli</name>
    <dbReference type="NCBI Taxonomy" id="562"/>
    <lineage>
        <taxon>Bacteria</taxon>
        <taxon>Pseudomonadati</taxon>
        <taxon>Pseudomonadota</taxon>
        <taxon>Gammaproteobacteria</taxon>
        <taxon>Enterobacterales</taxon>
        <taxon>Enterobacteriaceae</taxon>
        <taxon>Escherichia</taxon>
    </lineage>
</organism>
<dbReference type="InterPro" id="IPR019720">
    <property type="entry name" value="Plasmid_stability_protein_StbB"/>
</dbReference>
<reference evidence="1" key="1">
    <citation type="journal article" date="2018" name="Vet. Microbiol.">
        <title>Characterization of plasmids harboring blaCTX-M genes in Escherichia coli from French pigs.</title>
        <authorList>
            <person name="Lucas P."/>
            <person name="Jouy E."/>
            <person name="Le Devendec L."/>
            <person name="de Boisseson C."/>
            <person name="Perrin-Guyomard A."/>
            <person name="Jove T."/>
            <person name="Blanchard Y."/>
            <person name="Touzain F."/>
            <person name="Kempf I."/>
        </authorList>
    </citation>
    <scope>NUCLEOTIDE SEQUENCE</scope>
    <source>
        <strain evidence="1">12-034</strain>
        <plasmid evidence="1">p12-034</plasmid>
    </source>
</reference>
<dbReference type="AlphaFoldDB" id="A0A3G4RSV5"/>
<dbReference type="Pfam" id="PF10784">
    <property type="entry name" value="Plasmid_stab_B"/>
    <property type="match status" value="1"/>
</dbReference>
<name>A0A3G4RSV5_ECOLX</name>
<evidence type="ECO:0000313" key="1">
    <source>
        <dbReference type="EMBL" id="AYU68775.1"/>
    </source>
</evidence>
<gene>
    <name evidence="1" type="ORF">D0368_00007</name>
</gene>
<keyword evidence="1" id="KW-0614">Plasmid</keyword>
<geneLocation type="plasmid" evidence="1">
    <name>p12-034</name>
</geneLocation>
<sequence>MSDENKSRRCSFELFPDERTGDKIADELIANEKLKERGRFMRAMLVTGAAFAAIDKRLPLLISELLTENTTLDDINKVISSVIPGAFSVEKKLLELLENNLVSIRLWIAVLLLQSRVCREMTVKTRPEETLKICSEMTELTQPGQGNISPFSCITLTQHFPFHLPFRGGSSPRKPHFPFSRLVQFIECFH</sequence>
<dbReference type="EMBL" id="MH847074">
    <property type="protein sequence ID" value="AYU68775.1"/>
    <property type="molecule type" value="Genomic_DNA"/>
</dbReference>
<protein>
    <submittedName>
        <fullName evidence="1">Recombinase</fullName>
    </submittedName>
</protein>
<proteinExistence type="predicted"/>
<dbReference type="Gene3D" id="6.10.290.20">
    <property type="match status" value="1"/>
</dbReference>
<dbReference type="InterPro" id="IPR038307">
    <property type="entry name" value="StbB_sf"/>
</dbReference>
<accession>A0A3G4RSV5</accession>